<feature type="transmembrane region" description="Helical" evidence="14">
    <location>
        <begin position="391"/>
        <end position="412"/>
    </location>
</feature>
<evidence type="ECO:0000256" key="7">
    <source>
        <dbReference type="ARBA" id="ARBA00022989"/>
    </source>
</evidence>
<evidence type="ECO:0000256" key="12">
    <source>
        <dbReference type="ARBA" id="ARBA00033708"/>
    </source>
</evidence>
<dbReference type="Pfam" id="PF00474">
    <property type="entry name" value="SSF"/>
    <property type="match status" value="1"/>
</dbReference>
<evidence type="ECO:0000256" key="4">
    <source>
        <dbReference type="ARBA" id="ARBA00022475"/>
    </source>
</evidence>
<dbReference type="RefSeq" id="WP_263371701.1">
    <property type="nucleotide sequence ID" value="NZ_JAGSYD010000003.1"/>
</dbReference>
<keyword evidence="11" id="KW-0739">Sodium transport</keyword>
<evidence type="ECO:0000256" key="1">
    <source>
        <dbReference type="ARBA" id="ARBA00004651"/>
    </source>
</evidence>
<name>A0ABW1Z7Z2_9BACT</name>
<evidence type="ECO:0000256" key="13">
    <source>
        <dbReference type="RuleBase" id="RU362091"/>
    </source>
</evidence>
<comment type="subcellular location">
    <subcellularLocation>
        <location evidence="1">Cell membrane</location>
        <topology evidence="1">Multi-pass membrane protein</topology>
    </subcellularLocation>
</comment>
<dbReference type="InterPro" id="IPR001734">
    <property type="entry name" value="Na/solute_symporter"/>
</dbReference>
<feature type="transmembrane region" description="Helical" evidence="14">
    <location>
        <begin position="231"/>
        <end position="253"/>
    </location>
</feature>
<reference evidence="16" key="1">
    <citation type="journal article" date="2019" name="Int. J. Syst. Evol. Microbiol.">
        <title>The Global Catalogue of Microorganisms (GCM) 10K type strain sequencing project: providing services to taxonomists for standard genome sequencing and annotation.</title>
        <authorList>
            <consortium name="The Broad Institute Genomics Platform"/>
            <consortium name="The Broad Institute Genome Sequencing Center for Infectious Disease"/>
            <person name="Wu L."/>
            <person name="Ma J."/>
        </authorList>
    </citation>
    <scope>NUCLEOTIDE SEQUENCE [LARGE SCALE GENOMIC DNA]</scope>
    <source>
        <strain evidence="16">CGMCC 1.16026</strain>
    </source>
</reference>
<evidence type="ECO:0000256" key="14">
    <source>
        <dbReference type="SAM" id="Phobius"/>
    </source>
</evidence>
<feature type="transmembrane region" description="Helical" evidence="14">
    <location>
        <begin position="366"/>
        <end position="385"/>
    </location>
</feature>
<feature type="transmembrane region" description="Helical" evidence="14">
    <location>
        <begin position="123"/>
        <end position="150"/>
    </location>
</feature>
<protein>
    <submittedName>
        <fullName evidence="15">Sodium:solute symporter family protein</fullName>
    </submittedName>
</protein>
<comment type="catalytic activity">
    <reaction evidence="12">
        <text>L-proline(in) + Na(+)(in) = L-proline(out) + Na(+)(out)</text>
        <dbReference type="Rhea" id="RHEA:28967"/>
        <dbReference type="ChEBI" id="CHEBI:29101"/>
        <dbReference type="ChEBI" id="CHEBI:60039"/>
    </reaction>
</comment>
<evidence type="ECO:0000256" key="8">
    <source>
        <dbReference type="ARBA" id="ARBA00023053"/>
    </source>
</evidence>
<feature type="transmembrane region" description="Helical" evidence="14">
    <location>
        <begin position="74"/>
        <end position="92"/>
    </location>
</feature>
<evidence type="ECO:0000256" key="5">
    <source>
        <dbReference type="ARBA" id="ARBA00022692"/>
    </source>
</evidence>
<dbReference type="PROSITE" id="PS50283">
    <property type="entry name" value="NA_SOLUT_SYMP_3"/>
    <property type="match status" value="1"/>
</dbReference>
<evidence type="ECO:0000313" key="15">
    <source>
        <dbReference type="EMBL" id="MFC6645321.1"/>
    </source>
</evidence>
<feature type="transmembrane region" description="Helical" evidence="14">
    <location>
        <begin position="6"/>
        <end position="23"/>
    </location>
</feature>
<keyword evidence="3" id="KW-0813">Transport</keyword>
<accession>A0ABW1Z7Z2</accession>
<dbReference type="PANTHER" id="PTHR48086:SF3">
    <property type="entry name" value="SODIUM_PROLINE SYMPORTER"/>
    <property type="match status" value="1"/>
</dbReference>
<feature type="transmembrane region" description="Helical" evidence="14">
    <location>
        <begin position="186"/>
        <end position="211"/>
    </location>
</feature>
<dbReference type="InterPro" id="IPR050277">
    <property type="entry name" value="Sodium:Solute_Symporter"/>
</dbReference>
<dbReference type="Proteomes" id="UP001596391">
    <property type="component" value="Unassembled WGS sequence"/>
</dbReference>
<evidence type="ECO:0000256" key="11">
    <source>
        <dbReference type="ARBA" id="ARBA00023201"/>
    </source>
</evidence>
<keyword evidence="7 14" id="KW-1133">Transmembrane helix</keyword>
<feature type="transmembrane region" description="Helical" evidence="14">
    <location>
        <begin position="274"/>
        <end position="294"/>
    </location>
</feature>
<keyword evidence="16" id="KW-1185">Reference proteome</keyword>
<evidence type="ECO:0000256" key="3">
    <source>
        <dbReference type="ARBA" id="ARBA00022448"/>
    </source>
</evidence>
<comment type="similarity">
    <text evidence="2 13">Belongs to the sodium:solute symporter (SSF) (TC 2.A.21) family.</text>
</comment>
<feature type="transmembrane region" description="Helical" evidence="14">
    <location>
        <begin position="456"/>
        <end position="479"/>
    </location>
</feature>
<keyword evidence="4" id="KW-1003">Cell membrane</keyword>
<dbReference type="CDD" id="cd11477">
    <property type="entry name" value="SLC5sbd_u1"/>
    <property type="match status" value="1"/>
</dbReference>
<dbReference type="InterPro" id="IPR038377">
    <property type="entry name" value="Na/Glc_symporter_sf"/>
</dbReference>
<organism evidence="15 16">
    <name type="scientific">Granulicella cerasi</name>
    <dbReference type="NCBI Taxonomy" id="741063"/>
    <lineage>
        <taxon>Bacteria</taxon>
        <taxon>Pseudomonadati</taxon>
        <taxon>Acidobacteriota</taxon>
        <taxon>Terriglobia</taxon>
        <taxon>Terriglobales</taxon>
        <taxon>Acidobacteriaceae</taxon>
        <taxon>Granulicella</taxon>
    </lineage>
</organism>
<keyword evidence="5 14" id="KW-0812">Transmembrane</keyword>
<dbReference type="EMBL" id="JBHSWI010000001">
    <property type="protein sequence ID" value="MFC6645321.1"/>
    <property type="molecule type" value="Genomic_DNA"/>
</dbReference>
<feature type="transmembrane region" description="Helical" evidence="14">
    <location>
        <begin position="424"/>
        <end position="444"/>
    </location>
</feature>
<gene>
    <name evidence="15" type="ORF">ACFQBQ_06915</name>
</gene>
<keyword evidence="6" id="KW-0769">Symport</keyword>
<feature type="transmembrane region" description="Helical" evidence="14">
    <location>
        <begin position="306"/>
        <end position="326"/>
    </location>
</feature>
<keyword evidence="8" id="KW-0915">Sodium</keyword>
<evidence type="ECO:0000256" key="6">
    <source>
        <dbReference type="ARBA" id="ARBA00022847"/>
    </source>
</evidence>
<evidence type="ECO:0000313" key="16">
    <source>
        <dbReference type="Proteomes" id="UP001596391"/>
    </source>
</evidence>
<evidence type="ECO:0000256" key="9">
    <source>
        <dbReference type="ARBA" id="ARBA00023065"/>
    </source>
</evidence>
<comment type="caution">
    <text evidence="15">The sequence shown here is derived from an EMBL/GenBank/DDBJ whole genome shotgun (WGS) entry which is preliminary data.</text>
</comment>
<keyword evidence="9" id="KW-0406">Ion transport</keyword>
<keyword evidence="10 14" id="KW-0472">Membrane</keyword>
<evidence type="ECO:0000256" key="2">
    <source>
        <dbReference type="ARBA" id="ARBA00006434"/>
    </source>
</evidence>
<feature type="transmembrane region" description="Helical" evidence="14">
    <location>
        <begin position="156"/>
        <end position="177"/>
    </location>
</feature>
<dbReference type="Gene3D" id="1.20.1730.10">
    <property type="entry name" value="Sodium/glucose cotransporter"/>
    <property type="match status" value="1"/>
</dbReference>
<evidence type="ECO:0000256" key="10">
    <source>
        <dbReference type="ARBA" id="ARBA00023136"/>
    </source>
</evidence>
<dbReference type="PANTHER" id="PTHR48086">
    <property type="entry name" value="SODIUM/PROLINE SYMPORTER-RELATED"/>
    <property type="match status" value="1"/>
</dbReference>
<sequence>MKTADWVVLCGYFALMLGMGLWARTKVKSAADFFTAGGALPWWLSGISHHMSGYSSAVFVGFAAIAYTSGLSLYIWWACSIAIALALGSTVFPGRWSRMRQRFGIISPLEYLATRYNLPAQQLLAWSGAILKIFDVGAKWTSAAILLQVFAGVPTLYGVLLTGTVTLVYSVIGGLWADALTDMSQFVIQLIAGFAMLIAVLAKLGGVSALWTVWQKLPADHHHLFTGQYTVVFASVYLLVNMLSYNGGTWNLAQRFIAAPDAQSAKRAARLSAALYLVWPLVLLFPMWAAPLLLPHLKNPSDSYGMLARMLLPQGLVGLVLAGLFAHTMAMTSSDANAISAVVVRDILPALRKDRERPGDAVQLRAGRICTLLFLATSMCIALGADHFGGVIGLLILWYAALVGPIAIPMMLGMIGWFRRSGAAAAIASWCAGVVCFALIKFVFAEKINRLPGDLTTTITVAGPVLSALFVFIGVGIVWPTKNPHVQPLLQILTHDEEDPTSSISLETARKKIA</sequence>
<proteinExistence type="inferred from homology"/>